<dbReference type="EC" id="2.7.11.1" evidence="3"/>
<dbReference type="InterPro" id="IPR000719">
    <property type="entry name" value="Prot_kinase_dom"/>
</dbReference>
<name>A0A2G5B8L6_COERN</name>
<gene>
    <name evidence="16" type="ORF">COEREDRAFT_87948</name>
</gene>
<dbReference type="FunFam" id="3.30.200.20:FF:000705">
    <property type="entry name" value="Non-specific serine/threonine protein kinase"/>
    <property type="match status" value="1"/>
</dbReference>
<comment type="subcellular location">
    <subcellularLocation>
        <location evidence="1">Cytoplasm</location>
    </subcellularLocation>
</comment>
<dbReference type="PROSITE" id="PS50108">
    <property type="entry name" value="CRIB"/>
    <property type="match status" value="1"/>
</dbReference>
<feature type="compositionally biased region" description="Low complexity" evidence="13">
    <location>
        <begin position="584"/>
        <end position="603"/>
    </location>
</feature>
<evidence type="ECO:0000256" key="6">
    <source>
        <dbReference type="ARBA" id="ARBA00022679"/>
    </source>
</evidence>
<feature type="compositionally biased region" description="Low complexity" evidence="13">
    <location>
        <begin position="54"/>
        <end position="92"/>
    </location>
</feature>
<dbReference type="Gene3D" id="3.90.810.10">
    <property type="entry name" value="CRIB domain"/>
    <property type="match status" value="1"/>
</dbReference>
<evidence type="ECO:0000256" key="9">
    <source>
        <dbReference type="ARBA" id="ARBA00022840"/>
    </source>
</evidence>
<feature type="compositionally biased region" description="Polar residues" evidence="13">
    <location>
        <begin position="451"/>
        <end position="471"/>
    </location>
</feature>
<evidence type="ECO:0000256" key="1">
    <source>
        <dbReference type="ARBA" id="ARBA00004496"/>
    </source>
</evidence>
<feature type="binding site" evidence="12">
    <location>
        <position position="693"/>
    </location>
    <ligand>
        <name>ATP</name>
        <dbReference type="ChEBI" id="CHEBI:30616"/>
    </ligand>
</feature>
<keyword evidence="9 12" id="KW-0067">ATP-binding</keyword>
<dbReference type="OrthoDB" id="248923at2759"/>
<evidence type="ECO:0000256" key="12">
    <source>
        <dbReference type="PROSITE-ProRule" id="PRU10141"/>
    </source>
</evidence>
<feature type="region of interest" description="Disordered" evidence="13">
    <location>
        <begin position="325"/>
        <end position="399"/>
    </location>
</feature>
<dbReference type="InterPro" id="IPR017441">
    <property type="entry name" value="Protein_kinase_ATP_BS"/>
</dbReference>
<feature type="compositionally biased region" description="Polar residues" evidence="13">
    <location>
        <begin position="335"/>
        <end position="344"/>
    </location>
</feature>
<feature type="domain" description="Protein kinase" evidence="14">
    <location>
        <begin position="664"/>
        <end position="915"/>
    </location>
</feature>
<reference evidence="16 17" key="1">
    <citation type="journal article" date="2015" name="Genome Biol. Evol.">
        <title>Phylogenomic analyses indicate that early fungi evolved digesting cell walls of algal ancestors of land plants.</title>
        <authorList>
            <person name="Chang Y."/>
            <person name="Wang S."/>
            <person name="Sekimoto S."/>
            <person name="Aerts A.L."/>
            <person name="Choi C."/>
            <person name="Clum A."/>
            <person name="LaButti K.M."/>
            <person name="Lindquist E.A."/>
            <person name="Yee Ngan C."/>
            <person name="Ohm R.A."/>
            <person name="Salamov A.A."/>
            <person name="Grigoriev I.V."/>
            <person name="Spatafora J.W."/>
            <person name="Berbee M.L."/>
        </authorList>
    </citation>
    <scope>NUCLEOTIDE SEQUENCE [LARGE SCALE GENOMIC DNA]</scope>
    <source>
        <strain evidence="16 17">NRRL 1564</strain>
    </source>
</reference>
<accession>A0A2G5B8L6</accession>
<dbReference type="PROSITE" id="PS00107">
    <property type="entry name" value="PROTEIN_KINASE_ATP"/>
    <property type="match status" value="1"/>
</dbReference>
<feature type="region of interest" description="Disordered" evidence="13">
    <location>
        <begin position="1"/>
        <end position="153"/>
    </location>
</feature>
<dbReference type="GO" id="GO:0005524">
    <property type="term" value="F:ATP binding"/>
    <property type="evidence" value="ECO:0007669"/>
    <property type="project" value="UniProtKB-UniRule"/>
</dbReference>
<feature type="domain" description="CRIB" evidence="15">
    <location>
        <begin position="194"/>
        <end position="207"/>
    </location>
</feature>
<dbReference type="InterPro" id="IPR036936">
    <property type="entry name" value="CRIB_dom_sf"/>
</dbReference>
<keyword evidence="4" id="KW-0963">Cytoplasm</keyword>
<dbReference type="PANTHER" id="PTHR45832:SF22">
    <property type="entry name" value="SERINE_THREONINE-PROTEIN KINASE SAMKA-RELATED"/>
    <property type="match status" value="1"/>
</dbReference>
<keyword evidence="7 12" id="KW-0547">Nucleotide-binding</keyword>
<evidence type="ECO:0000256" key="4">
    <source>
        <dbReference type="ARBA" id="ARBA00022490"/>
    </source>
</evidence>
<dbReference type="STRING" id="763665.A0A2G5B8L6"/>
<comment type="catalytic activity">
    <reaction evidence="10">
        <text>L-threonyl-[protein] + ATP = O-phospho-L-threonyl-[protein] + ADP + H(+)</text>
        <dbReference type="Rhea" id="RHEA:46608"/>
        <dbReference type="Rhea" id="RHEA-COMP:11060"/>
        <dbReference type="Rhea" id="RHEA-COMP:11605"/>
        <dbReference type="ChEBI" id="CHEBI:15378"/>
        <dbReference type="ChEBI" id="CHEBI:30013"/>
        <dbReference type="ChEBI" id="CHEBI:30616"/>
        <dbReference type="ChEBI" id="CHEBI:61977"/>
        <dbReference type="ChEBI" id="CHEBI:456216"/>
        <dbReference type="EC" id="2.7.11.1"/>
    </reaction>
</comment>
<dbReference type="SMART" id="SM00220">
    <property type="entry name" value="S_TKc"/>
    <property type="match status" value="1"/>
</dbReference>
<keyword evidence="17" id="KW-1185">Reference proteome</keyword>
<dbReference type="InterPro" id="IPR000095">
    <property type="entry name" value="CRIB_dom"/>
</dbReference>
<dbReference type="EMBL" id="KZ303508">
    <property type="protein sequence ID" value="PIA15330.1"/>
    <property type="molecule type" value="Genomic_DNA"/>
</dbReference>
<feature type="compositionally biased region" description="Polar residues" evidence="13">
    <location>
        <begin position="127"/>
        <end position="139"/>
    </location>
</feature>
<dbReference type="InterPro" id="IPR008271">
    <property type="entry name" value="Ser/Thr_kinase_AS"/>
</dbReference>
<evidence type="ECO:0000256" key="5">
    <source>
        <dbReference type="ARBA" id="ARBA00022527"/>
    </source>
</evidence>
<feature type="compositionally biased region" description="Polar residues" evidence="13">
    <location>
        <begin position="368"/>
        <end position="378"/>
    </location>
</feature>
<dbReference type="Pfam" id="PF00069">
    <property type="entry name" value="Pkinase"/>
    <property type="match status" value="1"/>
</dbReference>
<dbReference type="Gene3D" id="1.10.510.10">
    <property type="entry name" value="Transferase(Phosphotransferase) domain 1"/>
    <property type="match status" value="1"/>
</dbReference>
<evidence type="ECO:0000256" key="10">
    <source>
        <dbReference type="ARBA" id="ARBA00047899"/>
    </source>
</evidence>
<evidence type="ECO:0000256" key="13">
    <source>
        <dbReference type="SAM" id="MobiDB-lite"/>
    </source>
</evidence>
<evidence type="ECO:0000313" key="17">
    <source>
        <dbReference type="Proteomes" id="UP000242474"/>
    </source>
</evidence>
<organism evidence="16 17">
    <name type="scientific">Coemansia reversa (strain ATCC 12441 / NRRL 1564)</name>
    <dbReference type="NCBI Taxonomy" id="763665"/>
    <lineage>
        <taxon>Eukaryota</taxon>
        <taxon>Fungi</taxon>
        <taxon>Fungi incertae sedis</taxon>
        <taxon>Zoopagomycota</taxon>
        <taxon>Kickxellomycotina</taxon>
        <taxon>Kickxellomycetes</taxon>
        <taxon>Kickxellales</taxon>
        <taxon>Kickxellaceae</taxon>
        <taxon>Coemansia</taxon>
    </lineage>
</organism>
<dbReference type="SUPFAM" id="SSF56112">
    <property type="entry name" value="Protein kinase-like (PK-like)"/>
    <property type="match status" value="1"/>
</dbReference>
<dbReference type="FunFam" id="1.10.510.10:FF:000011">
    <property type="entry name" value="Non-specific serine/threonine protein kinase"/>
    <property type="match status" value="1"/>
</dbReference>
<sequence>MNESHGHGGLPPATAQTSIAGYHALHHDPMFDERDDDLDFSEQPRLETPDAFIPRRSAPAPPSSKNSTNSSQVSVTAGSAASYSNGNAPASATNTSKDGSRHLLPSRQAPPPPKKSGHRPGVEPTPLQRSKTTGGSTMPTRKYSDGRPLNSTYLGQLEPIQSDSNQNNKSFKGAVNKLFSSMFDSLSGDSRSEISAPYNPIHLTHVGFNNETGEFTAGLFFPSSHISRATRTHPCVGVSFCDRKGSTAYYHSLAKEPAEWERLQAQLACGLPREWSVMLREAGISKQDQEANPQAVVEVMRFYQENTKHHDDMVWKKMAAYEEEMAGPDAGRQGQHAQQSTPSVSFALKDRNEPPPQLPPIGDRSLRKQPSNISTSFSKPVDPSSQSEQYSPQYHGSAGRATALVQAPYRHQHNNSDGSKQQQQQQQQQYPNTGGHVQRTYDEDAEHTRYRQPQRSTTTKGHYTPSKSQNYQQQQQQQQQVAKKPSQTLQQEQEQQHALKRGATMSNVPRDQQYTGHASQSSSSSGVRKQPSNHQLKHPHPSNAYAQQPMPQQVQQAVYQTKQPQQPVQQGMHAAGVQRHKTMPKQQMQQPTMPHQQTSMPMQSVPPAGNATVAGTAAYGANASMGGAQPVPRPRQRPQNQPSTDEVVERLKQICNPNDPQLLYRNFVKIGQGASGGVYTAQPVGSPSIVAIKQMNLLKQPKKDLIINEILVMRESKHKNIVNFIDSFLHRGDLWVVMEYMEGGSLTDVVTNNLMTEGQIATVCRETLEGLEHLHAKGVIHRDIKSDNVLLSMNGDIKLTDFGFCAQLTENMAKRTTMVGTPYWMSPEVVMRKEYGPKVDVWSLGIMAIEMVEGEPPYLNENPLRALYLIATTGTPKIQNPESLSPIFRDFLGKALEVSAEKRPNATELLRHPFLQKADPLRSLAPLIRAAREAIRTAPH</sequence>
<feature type="region of interest" description="Disordered" evidence="13">
    <location>
        <begin position="411"/>
        <end position="605"/>
    </location>
</feature>
<feature type="compositionally biased region" description="Low complexity" evidence="13">
    <location>
        <begin position="383"/>
        <end position="394"/>
    </location>
</feature>
<feature type="compositionally biased region" description="Low complexity" evidence="13">
    <location>
        <begin position="547"/>
        <end position="570"/>
    </location>
</feature>
<dbReference type="AlphaFoldDB" id="A0A2G5B8L6"/>
<dbReference type="InterPro" id="IPR011009">
    <property type="entry name" value="Kinase-like_dom_sf"/>
</dbReference>
<evidence type="ECO:0000256" key="7">
    <source>
        <dbReference type="ARBA" id="ARBA00022741"/>
    </source>
</evidence>
<keyword evidence="8 16" id="KW-0418">Kinase</keyword>
<feature type="compositionally biased region" description="Polar residues" evidence="13">
    <location>
        <begin position="504"/>
        <end position="518"/>
    </location>
</feature>
<evidence type="ECO:0000313" key="16">
    <source>
        <dbReference type="EMBL" id="PIA15330.1"/>
    </source>
</evidence>
<dbReference type="Proteomes" id="UP000242474">
    <property type="component" value="Unassembled WGS sequence"/>
</dbReference>
<comment type="similarity">
    <text evidence="2">Belongs to the protein kinase superfamily. STE Ser/Thr protein kinase family. STE20 subfamily.</text>
</comment>
<protein>
    <recommendedName>
        <fullName evidence="3">non-specific serine/threonine protein kinase</fullName>
        <ecNumber evidence="3">2.7.11.1</ecNumber>
    </recommendedName>
</protein>
<evidence type="ECO:0000256" key="8">
    <source>
        <dbReference type="ARBA" id="ARBA00022777"/>
    </source>
</evidence>
<keyword evidence="6" id="KW-0808">Transferase</keyword>
<dbReference type="Gene3D" id="3.30.200.20">
    <property type="entry name" value="Phosphorylase Kinase, domain 1"/>
    <property type="match status" value="1"/>
</dbReference>
<dbReference type="PANTHER" id="PTHR45832">
    <property type="entry name" value="SERINE/THREONINE-PROTEIN KINASE SAMKA-RELATED-RELATED"/>
    <property type="match status" value="1"/>
</dbReference>
<feature type="compositionally biased region" description="Basic and acidic residues" evidence="13">
    <location>
        <begin position="439"/>
        <end position="449"/>
    </location>
</feature>
<evidence type="ECO:0000256" key="11">
    <source>
        <dbReference type="ARBA" id="ARBA00048679"/>
    </source>
</evidence>
<evidence type="ECO:0000256" key="2">
    <source>
        <dbReference type="ARBA" id="ARBA00008874"/>
    </source>
</evidence>
<dbReference type="InterPro" id="IPR051931">
    <property type="entry name" value="PAK3-like"/>
</dbReference>
<comment type="catalytic activity">
    <reaction evidence="11">
        <text>L-seryl-[protein] + ATP = O-phospho-L-seryl-[protein] + ADP + H(+)</text>
        <dbReference type="Rhea" id="RHEA:17989"/>
        <dbReference type="Rhea" id="RHEA-COMP:9863"/>
        <dbReference type="Rhea" id="RHEA-COMP:11604"/>
        <dbReference type="ChEBI" id="CHEBI:15378"/>
        <dbReference type="ChEBI" id="CHEBI:29999"/>
        <dbReference type="ChEBI" id="CHEBI:30616"/>
        <dbReference type="ChEBI" id="CHEBI:83421"/>
        <dbReference type="ChEBI" id="CHEBI:456216"/>
        <dbReference type="EC" id="2.7.11.1"/>
    </reaction>
</comment>
<dbReference type="PROSITE" id="PS00108">
    <property type="entry name" value="PROTEIN_KINASE_ST"/>
    <property type="match status" value="1"/>
</dbReference>
<feature type="region of interest" description="Disordered" evidence="13">
    <location>
        <begin position="622"/>
        <end position="646"/>
    </location>
</feature>
<evidence type="ECO:0000259" key="14">
    <source>
        <dbReference type="PROSITE" id="PS50011"/>
    </source>
</evidence>
<dbReference type="Pfam" id="PF00786">
    <property type="entry name" value="PBD"/>
    <property type="match status" value="2"/>
</dbReference>
<evidence type="ECO:0000259" key="15">
    <source>
        <dbReference type="PROSITE" id="PS50108"/>
    </source>
</evidence>
<dbReference type="GO" id="GO:0005737">
    <property type="term" value="C:cytoplasm"/>
    <property type="evidence" value="ECO:0007669"/>
    <property type="project" value="UniProtKB-SubCell"/>
</dbReference>
<evidence type="ECO:0000256" key="3">
    <source>
        <dbReference type="ARBA" id="ARBA00012513"/>
    </source>
</evidence>
<dbReference type="GO" id="GO:0004674">
    <property type="term" value="F:protein serine/threonine kinase activity"/>
    <property type="evidence" value="ECO:0007669"/>
    <property type="project" value="UniProtKB-KW"/>
</dbReference>
<dbReference type="PROSITE" id="PS50011">
    <property type="entry name" value="PROTEIN_KINASE_DOM"/>
    <property type="match status" value="1"/>
</dbReference>
<proteinExistence type="inferred from homology"/>
<dbReference type="CDD" id="cd06614">
    <property type="entry name" value="STKc_PAK"/>
    <property type="match status" value="1"/>
</dbReference>
<keyword evidence="5" id="KW-0723">Serine/threonine-protein kinase</keyword>